<protein>
    <submittedName>
        <fullName evidence="2">Uncharacterized protein</fullName>
    </submittedName>
</protein>
<feature type="compositionally biased region" description="Polar residues" evidence="1">
    <location>
        <begin position="181"/>
        <end position="200"/>
    </location>
</feature>
<reference evidence="2 3" key="1">
    <citation type="submission" date="2018-11" db="EMBL/GenBank/DDBJ databases">
        <authorList>
            <consortium name="Pathogen Informatics"/>
        </authorList>
    </citation>
    <scope>NUCLEOTIDE SEQUENCE [LARGE SCALE GENOMIC DNA]</scope>
</reference>
<dbReference type="Proteomes" id="UP000281553">
    <property type="component" value="Unassembled WGS sequence"/>
</dbReference>
<name>A0A3P7NND9_DIBLA</name>
<organism evidence="2 3">
    <name type="scientific">Dibothriocephalus latus</name>
    <name type="common">Fish tapeworm</name>
    <name type="synonym">Diphyllobothrium latum</name>
    <dbReference type="NCBI Taxonomy" id="60516"/>
    <lineage>
        <taxon>Eukaryota</taxon>
        <taxon>Metazoa</taxon>
        <taxon>Spiralia</taxon>
        <taxon>Lophotrochozoa</taxon>
        <taxon>Platyhelminthes</taxon>
        <taxon>Cestoda</taxon>
        <taxon>Eucestoda</taxon>
        <taxon>Diphyllobothriidea</taxon>
        <taxon>Diphyllobothriidae</taxon>
        <taxon>Dibothriocephalus</taxon>
    </lineage>
</organism>
<dbReference type="EMBL" id="UYRU01111685">
    <property type="protein sequence ID" value="VDN44475.1"/>
    <property type="molecule type" value="Genomic_DNA"/>
</dbReference>
<keyword evidence="3" id="KW-1185">Reference proteome</keyword>
<feature type="non-terminal residue" evidence="2">
    <location>
        <position position="200"/>
    </location>
</feature>
<dbReference type="OrthoDB" id="10256089at2759"/>
<accession>A0A3P7NND9</accession>
<evidence type="ECO:0000313" key="3">
    <source>
        <dbReference type="Proteomes" id="UP000281553"/>
    </source>
</evidence>
<proteinExistence type="predicted"/>
<feature type="region of interest" description="Disordered" evidence="1">
    <location>
        <begin position="171"/>
        <end position="200"/>
    </location>
</feature>
<dbReference type="AlphaFoldDB" id="A0A3P7NND9"/>
<sequence>MLCWANTYKRRVRILPRASANPMNASLTAMLKASARTSDLFVKYLHRQPPSTEGRADVEERIRTAMTELMTKEQAVLEAWAAQRRRLDDCVNYICFERDIKELASRILQSVSSDTPTDVDQPLPSLSPQSPLFVEAKRACHKLSVLIEMGGLHVPYLTALHTRLQTCITPPARPSAGAGDTSESSLVAKMRTTSIGGSNR</sequence>
<dbReference type="Gene3D" id="1.20.58.60">
    <property type="match status" value="1"/>
</dbReference>
<evidence type="ECO:0000313" key="2">
    <source>
        <dbReference type="EMBL" id="VDN44475.1"/>
    </source>
</evidence>
<evidence type="ECO:0000256" key="1">
    <source>
        <dbReference type="SAM" id="MobiDB-lite"/>
    </source>
</evidence>
<gene>
    <name evidence="2" type="ORF">DILT_LOCUS19342</name>
</gene>